<keyword evidence="6" id="KW-0805">Transcription regulation</keyword>
<dbReference type="GO" id="GO:0005634">
    <property type="term" value="C:nucleus"/>
    <property type="evidence" value="ECO:0007669"/>
    <property type="project" value="UniProtKB-SubCell"/>
</dbReference>
<protein>
    <recommendedName>
        <fullName evidence="11">Transcription factor MST12</fullName>
    </recommendedName>
</protein>
<comment type="caution">
    <text evidence="15">The sequence shown here is derived from an EMBL/GenBank/DDBJ whole genome shotgun (WGS) entry which is preliminary data.</text>
</comment>
<feature type="region of interest" description="Disordered" evidence="13">
    <location>
        <begin position="208"/>
        <end position="242"/>
    </location>
</feature>
<dbReference type="Pfam" id="PF00096">
    <property type="entry name" value="zf-C2H2"/>
    <property type="match status" value="2"/>
</dbReference>
<keyword evidence="4 12" id="KW-0863">Zinc-finger</keyword>
<evidence type="ECO:0000256" key="5">
    <source>
        <dbReference type="ARBA" id="ARBA00022833"/>
    </source>
</evidence>
<evidence type="ECO:0000256" key="10">
    <source>
        <dbReference type="ARBA" id="ARBA00054208"/>
    </source>
</evidence>
<evidence type="ECO:0000256" key="13">
    <source>
        <dbReference type="SAM" id="MobiDB-lite"/>
    </source>
</evidence>
<dbReference type="InterPro" id="IPR013087">
    <property type="entry name" value="Znf_C2H2_type"/>
</dbReference>
<keyword evidence="2" id="KW-0479">Metal-binding</keyword>
<feature type="domain" description="C2H2-type" evidence="14">
    <location>
        <begin position="600"/>
        <end position="627"/>
    </location>
</feature>
<dbReference type="EMBL" id="MU857601">
    <property type="protein sequence ID" value="KAK4252314.1"/>
    <property type="molecule type" value="Genomic_DNA"/>
</dbReference>
<dbReference type="PROSITE" id="PS00028">
    <property type="entry name" value="ZINC_FINGER_C2H2_1"/>
    <property type="match status" value="2"/>
</dbReference>
<dbReference type="SMART" id="SM00355">
    <property type="entry name" value="ZnF_C2H2"/>
    <property type="match status" value="2"/>
</dbReference>
<keyword evidence="16" id="KW-1185">Reference proteome</keyword>
<reference evidence="15" key="2">
    <citation type="submission" date="2023-05" db="EMBL/GenBank/DDBJ databases">
        <authorList>
            <consortium name="Lawrence Berkeley National Laboratory"/>
            <person name="Steindorff A."/>
            <person name="Hensen N."/>
            <person name="Bonometti L."/>
            <person name="Westerberg I."/>
            <person name="Brannstrom I.O."/>
            <person name="Guillou S."/>
            <person name="Cros-Aarteil S."/>
            <person name="Calhoun S."/>
            <person name="Haridas S."/>
            <person name="Kuo A."/>
            <person name="Mondo S."/>
            <person name="Pangilinan J."/>
            <person name="Riley R."/>
            <person name="Labutti K."/>
            <person name="Andreopoulos B."/>
            <person name="Lipzen A."/>
            <person name="Chen C."/>
            <person name="Yanf M."/>
            <person name="Daum C."/>
            <person name="Ng V."/>
            <person name="Clum A."/>
            <person name="Ohm R."/>
            <person name="Martin F."/>
            <person name="Silar P."/>
            <person name="Natvig D."/>
            <person name="Lalanne C."/>
            <person name="Gautier V."/>
            <person name="Ament-Velasquez S.L."/>
            <person name="Kruys A."/>
            <person name="Hutchinson M.I."/>
            <person name="Powell A.J."/>
            <person name="Barry K."/>
            <person name="Miller A.N."/>
            <person name="Grigoriev I.V."/>
            <person name="Debuchy R."/>
            <person name="Gladieux P."/>
            <person name="Thoren M.H."/>
            <person name="Johannesson H."/>
        </authorList>
    </citation>
    <scope>NUCLEOTIDE SEQUENCE</scope>
    <source>
        <strain evidence="15">CBS 359.72</strain>
    </source>
</reference>
<evidence type="ECO:0000256" key="7">
    <source>
        <dbReference type="ARBA" id="ARBA00023163"/>
    </source>
</evidence>
<keyword evidence="7" id="KW-0804">Transcription</keyword>
<name>A0AAN7D1J1_9PEZI</name>
<gene>
    <name evidence="15" type="ORF">C7999DRAFT_9992</name>
</gene>
<dbReference type="AlphaFoldDB" id="A0AAN7D1J1"/>
<evidence type="ECO:0000256" key="9">
    <source>
        <dbReference type="ARBA" id="ARBA00024345"/>
    </source>
</evidence>
<dbReference type="SMART" id="SM00424">
    <property type="entry name" value="STE"/>
    <property type="match status" value="1"/>
</dbReference>
<keyword evidence="3" id="KW-0677">Repeat</keyword>
<evidence type="ECO:0000313" key="15">
    <source>
        <dbReference type="EMBL" id="KAK4252314.1"/>
    </source>
</evidence>
<reference evidence="15" key="1">
    <citation type="journal article" date="2023" name="Mol. Phylogenet. Evol.">
        <title>Genome-scale phylogeny and comparative genomics of the fungal order Sordariales.</title>
        <authorList>
            <person name="Hensen N."/>
            <person name="Bonometti L."/>
            <person name="Westerberg I."/>
            <person name="Brannstrom I.O."/>
            <person name="Guillou S."/>
            <person name="Cros-Aarteil S."/>
            <person name="Calhoun S."/>
            <person name="Haridas S."/>
            <person name="Kuo A."/>
            <person name="Mondo S."/>
            <person name="Pangilinan J."/>
            <person name="Riley R."/>
            <person name="LaButti K."/>
            <person name="Andreopoulos B."/>
            <person name="Lipzen A."/>
            <person name="Chen C."/>
            <person name="Yan M."/>
            <person name="Daum C."/>
            <person name="Ng V."/>
            <person name="Clum A."/>
            <person name="Steindorff A."/>
            <person name="Ohm R.A."/>
            <person name="Martin F."/>
            <person name="Silar P."/>
            <person name="Natvig D.O."/>
            <person name="Lalanne C."/>
            <person name="Gautier V."/>
            <person name="Ament-Velasquez S.L."/>
            <person name="Kruys A."/>
            <person name="Hutchinson M.I."/>
            <person name="Powell A.J."/>
            <person name="Barry K."/>
            <person name="Miller A.N."/>
            <person name="Grigoriev I.V."/>
            <person name="Debuchy R."/>
            <person name="Gladieux P."/>
            <person name="Hiltunen Thoren M."/>
            <person name="Johannesson H."/>
        </authorList>
    </citation>
    <scope>NUCLEOTIDE SEQUENCE</scope>
    <source>
        <strain evidence="15">CBS 359.72</strain>
    </source>
</reference>
<feature type="compositionally biased region" description="Polar residues" evidence="13">
    <location>
        <begin position="643"/>
        <end position="662"/>
    </location>
</feature>
<dbReference type="Gene3D" id="3.30.160.60">
    <property type="entry name" value="Classic Zinc Finger"/>
    <property type="match status" value="2"/>
</dbReference>
<keyword evidence="8" id="KW-0539">Nucleus</keyword>
<dbReference type="Proteomes" id="UP001303647">
    <property type="component" value="Unassembled WGS sequence"/>
</dbReference>
<evidence type="ECO:0000256" key="8">
    <source>
        <dbReference type="ARBA" id="ARBA00023242"/>
    </source>
</evidence>
<evidence type="ECO:0000256" key="4">
    <source>
        <dbReference type="ARBA" id="ARBA00022771"/>
    </source>
</evidence>
<dbReference type="FunFam" id="3.30.160.60:FF:000243">
    <property type="entry name" value="Probable transcription factor steA"/>
    <property type="match status" value="1"/>
</dbReference>
<dbReference type="InterPro" id="IPR052127">
    <property type="entry name" value="STE12_transcription_factor"/>
</dbReference>
<dbReference type="InterPro" id="IPR036236">
    <property type="entry name" value="Znf_C2H2_sf"/>
</dbReference>
<feature type="region of interest" description="Disordered" evidence="13">
    <location>
        <begin position="423"/>
        <end position="490"/>
    </location>
</feature>
<feature type="region of interest" description="Disordered" evidence="13">
    <location>
        <begin position="615"/>
        <end position="702"/>
    </location>
</feature>
<feature type="compositionally biased region" description="Polar residues" evidence="13">
    <location>
        <begin position="208"/>
        <end position="228"/>
    </location>
</feature>
<evidence type="ECO:0000256" key="6">
    <source>
        <dbReference type="ARBA" id="ARBA00023015"/>
    </source>
</evidence>
<dbReference type="Pfam" id="PF02200">
    <property type="entry name" value="STE"/>
    <property type="match status" value="1"/>
</dbReference>
<comment type="function">
    <text evidence="10">Transcription factor that may function downstream of PMK1 to regulate genes involved in infectious hyphae growth. Is not essential for vegetative growth, conidiation or appressorium formation. May be involved in the regulation of the expression of the cell surface sensor MSB2.</text>
</comment>
<feature type="compositionally biased region" description="Low complexity" evidence="13">
    <location>
        <begin position="671"/>
        <end position="696"/>
    </location>
</feature>
<evidence type="ECO:0000313" key="16">
    <source>
        <dbReference type="Proteomes" id="UP001303647"/>
    </source>
</evidence>
<comment type="similarity">
    <text evidence="9">Belongs to the STE12 transcription factor family.</text>
</comment>
<dbReference type="GO" id="GO:0008270">
    <property type="term" value="F:zinc ion binding"/>
    <property type="evidence" value="ECO:0007669"/>
    <property type="project" value="UniProtKB-KW"/>
</dbReference>
<proteinExistence type="inferred from homology"/>
<dbReference type="FunFam" id="3.30.160.60:FF:000390">
    <property type="entry name" value="Transcription factor stea"/>
    <property type="match status" value="1"/>
</dbReference>
<evidence type="ECO:0000256" key="1">
    <source>
        <dbReference type="ARBA" id="ARBA00004123"/>
    </source>
</evidence>
<sequence>MYPQNATMAGQQIPETFMLSAEAQQSLPQDAQVALQQVDNLKYFLLSAPVDWTPDQYIRRFLLPTGEYVSCVLWNNLFHISGTDIVRCLSFRFQAFGRPVKNSKKFEEGIFSDLRNLKSGTDATLEEPKSAFLDFLYKNNCIRTQKKQKVFYWYSVPHDRLFLDALERDLKREKMGQEATTVAVSEPALSFQFDSSQSLYEQLTKAQQANSSSFNPQPVSFSQQQDTSPVVAPIDSMPPPQMMPQPIPQQMPQSIPQSMPPMTQAMTPMADGLEPMGHYGAMAMNPSVPQSQPVIKREPEYSRVQYNQNGVPMAHTHQRHTSMPAFGLEYSPAPSFVSSHYEDYSQRGISFEPLTPPQQALAIGGEPAYIANEETGLYSAIPDLNPVGALNGMIHLPPSNLAGPSFPRSYGANNVYSSVIEGSPTYKQRRRRSSIPPSLSATSAAIAAGTPTSHRPSDLRRSVSASVGPVPEGEESGDTSPPGLGYNNSGMAQHKEVVDLSRHGTPLSTVEGSPALNPMALHQHDYSPLPVDELAPLNEQRPMMHGGPNVVRRARSATVMELGPYPQKSHTCPIPSCGRLFKRLEHLKRHVRTHTQERPYICPYCSKAFSRSDNLAQHKRTHDRNDGAEGSVNSGEEEEQYSGEDQLSSLDDASPTSENGYVTGSLDAVVNGNSNGSHSNNTNNATSSSSAAPSNSQGMGQTQTFNSLQTLSMPMTISQPQAINTGGLA</sequence>
<dbReference type="GO" id="GO:1990526">
    <property type="term" value="C:Ste12p-Dig1p-Dig2p complex"/>
    <property type="evidence" value="ECO:0007669"/>
    <property type="project" value="TreeGrafter"/>
</dbReference>
<evidence type="ECO:0000256" key="2">
    <source>
        <dbReference type="ARBA" id="ARBA00022723"/>
    </source>
</evidence>
<dbReference type="InterPro" id="IPR003120">
    <property type="entry name" value="Ste12"/>
</dbReference>
<evidence type="ECO:0000256" key="3">
    <source>
        <dbReference type="ARBA" id="ARBA00022737"/>
    </source>
</evidence>
<dbReference type="PROSITE" id="PS50157">
    <property type="entry name" value="ZINC_FINGER_C2H2_2"/>
    <property type="match status" value="2"/>
</dbReference>
<comment type="subcellular location">
    <subcellularLocation>
        <location evidence="1">Nucleus</location>
    </subcellularLocation>
</comment>
<dbReference type="GO" id="GO:0003700">
    <property type="term" value="F:DNA-binding transcription factor activity"/>
    <property type="evidence" value="ECO:0007669"/>
    <property type="project" value="InterPro"/>
</dbReference>
<keyword evidence="5" id="KW-0862">Zinc</keyword>
<evidence type="ECO:0000259" key="14">
    <source>
        <dbReference type="PROSITE" id="PS50157"/>
    </source>
</evidence>
<accession>A0AAN7D1J1</accession>
<dbReference type="PANTHER" id="PTHR47427:SF1">
    <property type="entry name" value="PROTEIN STE12"/>
    <property type="match status" value="1"/>
</dbReference>
<feature type="domain" description="C2H2-type" evidence="14">
    <location>
        <begin position="570"/>
        <end position="599"/>
    </location>
</feature>
<organism evidence="15 16">
    <name type="scientific">Corynascus novoguineensis</name>
    <dbReference type="NCBI Taxonomy" id="1126955"/>
    <lineage>
        <taxon>Eukaryota</taxon>
        <taxon>Fungi</taxon>
        <taxon>Dikarya</taxon>
        <taxon>Ascomycota</taxon>
        <taxon>Pezizomycotina</taxon>
        <taxon>Sordariomycetes</taxon>
        <taxon>Sordariomycetidae</taxon>
        <taxon>Sordariales</taxon>
        <taxon>Chaetomiaceae</taxon>
        <taxon>Corynascus</taxon>
    </lineage>
</organism>
<dbReference type="PANTHER" id="PTHR47427">
    <property type="entry name" value="PROTEIN STE12"/>
    <property type="match status" value="1"/>
</dbReference>
<dbReference type="SUPFAM" id="SSF57667">
    <property type="entry name" value="beta-beta-alpha zinc fingers"/>
    <property type="match status" value="1"/>
</dbReference>
<dbReference type="GO" id="GO:1990527">
    <property type="term" value="C:Tec1p-Ste12p-Dig1p complex"/>
    <property type="evidence" value="ECO:0007669"/>
    <property type="project" value="TreeGrafter"/>
</dbReference>
<evidence type="ECO:0000256" key="12">
    <source>
        <dbReference type="PROSITE-ProRule" id="PRU00042"/>
    </source>
</evidence>
<evidence type="ECO:0000256" key="11">
    <source>
        <dbReference type="ARBA" id="ARBA00074197"/>
    </source>
</evidence>